<dbReference type="Gene3D" id="3.80.10.10">
    <property type="entry name" value="Ribonuclease Inhibitor"/>
    <property type="match status" value="1"/>
</dbReference>
<gene>
    <name evidence="5" type="ORF">SAMN05192532_1024</name>
</gene>
<reference evidence="5 6" key="1">
    <citation type="submission" date="2016-10" db="EMBL/GenBank/DDBJ databases">
        <authorList>
            <person name="de Groot N.N."/>
        </authorList>
    </citation>
    <scope>NUCLEOTIDE SEQUENCE [LARGE SCALE GENOMIC DNA]</scope>
    <source>
        <strain evidence="5 6">DSM 23995</strain>
    </source>
</reference>
<dbReference type="InterPro" id="IPR001611">
    <property type="entry name" value="Leu-rich_rpt"/>
</dbReference>
<dbReference type="SUPFAM" id="SSF52058">
    <property type="entry name" value="L domain-like"/>
    <property type="match status" value="1"/>
</dbReference>
<proteinExistence type="predicted"/>
<dbReference type="InterPro" id="IPR025875">
    <property type="entry name" value="Leu-rich_rpt_4"/>
</dbReference>
<dbReference type="Proteomes" id="UP000199516">
    <property type="component" value="Unassembled WGS sequence"/>
</dbReference>
<dbReference type="PANTHER" id="PTHR46652:SF3">
    <property type="entry name" value="LEUCINE-RICH REPEAT-CONTAINING PROTEIN 9"/>
    <property type="match status" value="1"/>
</dbReference>
<dbReference type="Gene3D" id="2.60.120.260">
    <property type="entry name" value="Galactose-binding domain-like"/>
    <property type="match status" value="1"/>
</dbReference>
<dbReference type="Pfam" id="PF13290">
    <property type="entry name" value="CHB_HEX_C_1"/>
    <property type="match status" value="1"/>
</dbReference>
<dbReference type="InterPro" id="IPR014867">
    <property type="entry name" value="Spore_coat_CotH_CotH2/3/7"/>
</dbReference>
<dbReference type="Pfam" id="PF12799">
    <property type="entry name" value="LRR_4"/>
    <property type="match status" value="1"/>
</dbReference>
<keyword evidence="3" id="KW-1133">Transmembrane helix</keyword>
<evidence type="ECO:0000256" key="2">
    <source>
        <dbReference type="ARBA" id="ARBA00022737"/>
    </source>
</evidence>
<keyword evidence="3" id="KW-0472">Membrane</keyword>
<dbReference type="InterPro" id="IPR059177">
    <property type="entry name" value="GH29D-like_dom"/>
</dbReference>
<feature type="transmembrane region" description="Helical" evidence="3">
    <location>
        <begin position="7"/>
        <end position="28"/>
    </location>
</feature>
<keyword evidence="3" id="KW-0812">Transmembrane</keyword>
<name>A0A1I2B2N3_9BACI</name>
<accession>A0A1I2B2N3</accession>
<dbReference type="PROSITE" id="PS51450">
    <property type="entry name" value="LRR"/>
    <property type="match status" value="5"/>
</dbReference>
<evidence type="ECO:0000259" key="4">
    <source>
        <dbReference type="Pfam" id="PF13290"/>
    </source>
</evidence>
<dbReference type="STRING" id="930128.SAMN05192532_1024"/>
<keyword evidence="6" id="KW-1185">Reference proteome</keyword>
<dbReference type="EMBL" id="FONT01000002">
    <property type="protein sequence ID" value="SFE49420.1"/>
    <property type="molecule type" value="Genomic_DNA"/>
</dbReference>
<evidence type="ECO:0000256" key="1">
    <source>
        <dbReference type="ARBA" id="ARBA00022614"/>
    </source>
</evidence>
<sequence>MNSKNSKITAIMLIPIALAISIIALYMAQETNINFEDENLELAVREELNIKEGPIRKEDVEQVDKLDLSYSGIESLHGIEAMITVRHLNLEGNRIKDISPLEELTYLEELNLRENRINDFSVLSNLKRITSLDLRDTGMDTLDPVGEIIQLTDLNVRGNNIKSLQPLENLEQLSVLNVRNNQIEDISVLTNLEMLEDINLRNNRIQDFSSVFHLPNLTTRLYVMGNPGVDIKKFVPLYEKIENMDIDEPELALTFNMEGGVYPNPQTIELSQVIGAEGTIRYTLDGSEPSEQSKAYKNPIHLEETTVVKARFYDQYGNAGERVSNTYVIGENSTLPVVSLSGNPEDFFSETFGIYTEGAHTEGGEEYNEEANYAQSGDLWEREATVEMYKPDGTEMIHQQAGVRLHGNKSRNYPKKSFRLYARSDYDTENTFNYPLFPKEEESEFNRLILRNSGNDWDETLFRDAFLQELIGGFDVETQALQPVNLYLNGEYWGVYNLRERIDNHHFEFKYGITEDRLEYLEHDSKVRVGDNRHYVNMLTYIKENDIKDPKVYKWVSEQMDMNSFIDYNIAEIYVSNLDWPANNIRYWREKPNGKWQWTVYDLDFGFGKDGVEETVAHHTLNFATEEGNTGWPNPDWSTFLLRSLLENEEFRARFAGTFSHYLNTHFNEDRVTNKLDKFASIYQPEIERNIKRWNAPESMEKWQENVNVMREFGLVRDDYMYAHLVDFFDLSGYANMTVTVESDQQVEVYGKDIPMDSNKEWTGMYTADTPLEIQVEGKKAVLTAKENEGNLIDEKGRLVLPSKGNGELVISDHEGNRVGTISVEGIPVEKDTISLDVGEEFNWSEVASSKGTYATIDNPDLGDVNDRTFTAESAGEGLLTVHNEKDQVVSMMRVKIVQPAKEPSVYNEGHPSATYQGTWHDTQNENHHRGTASYSEERGGEITITFEGTGIRWYGYKGPSQGIATIQVDGGETDSVDTYNQKGMLNTEIYSVTGLEKGRHTMTITVTGKKNEQAKNHRIHIDSFEVIG</sequence>
<keyword evidence="1" id="KW-0433">Leucine-rich repeat</keyword>
<organism evidence="5 6">
    <name type="scientific">Alteribacillus iranensis</name>
    <dbReference type="NCBI Taxonomy" id="930128"/>
    <lineage>
        <taxon>Bacteria</taxon>
        <taxon>Bacillati</taxon>
        <taxon>Bacillota</taxon>
        <taxon>Bacilli</taxon>
        <taxon>Bacillales</taxon>
        <taxon>Bacillaceae</taxon>
        <taxon>Alteribacillus</taxon>
    </lineage>
</organism>
<dbReference type="PANTHER" id="PTHR46652">
    <property type="entry name" value="LEUCINE-RICH REPEAT AND IQ DOMAIN-CONTAINING PROTEIN 1-RELATED"/>
    <property type="match status" value="1"/>
</dbReference>
<evidence type="ECO:0000256" key="3">
    <source>
        <dbReference type="SAM" id="Phobius"/>
    </source>
</evidence>
<evidence type="ECO:0000313" key="5">
    <source>
        <dbReference type="EMBL" id="SFE49420.1"/>
    </source>
</evidence>
<dbReference type="InterPro" id="IPR032675">
    <property type="entry name" value="LRR_dom_sf"/>
</dbReference>
<keyword evidence="2" id="KW-0677">Repeat</keyword>
<dbReference type="Pfam" id="PF08757">
    <property type="entry name" value="CotH"/>
    <property type="match status" value="1"/>
</dbReference>
<dbReference type="AlphaFoldDB" id="A0A1I2B2N3"/>
<feature type="domain" description="GH29D-like beta-sandwich" evidence="4">
    <location>
        <begin position="258"/>
        <end position="321"/>
    </location>
</feature>
<dbReference type="InterPro" id="IPR050836">
    <property type="entry name" value="SDS22/Internalin_LRR"/>
</dbReference>
<evidence type="ECO:0000313" key="6">
    <source>
        <dbReference type="Proteomes" id="UP000199516"/>
    </source>
</evidence>
<protein>
    <submittedName>
        <fullName evidence="5">Chitobiase/beta-hexosaminidase C-terminal domain-containing protein</fullName>
    </submittedName>
</protein>